<dbReference type="InterPro" id="IPR036890">
    <property type="entry name" value="HATPase_C_sf"/>
</dbReference>
<dbReference type="EMBL" id="CP094528">
    <property type="protein sequence ID" value="UOE44065.1"/>
    <property type="molecule type" value="Genomic_DNA"/>
</dbReference>
<feature type="transmembrane region" description="Helical" evidence="9">
    <location>
        <begin position="47"/>
        <end position="63"/>
    </location>
</feature>
<feature type="transmembrane region" description="Helical" evidence="9">
    <location>
        <begin position="113"/>
        <end position="133"/>
    </location>
</feature>
<dbReference type="InterPro" id="IPR011712">
    <property type="entry name" value="Sig_transdc_His_kin_sub3_dim/P"/>
</dbReference>
<keyword evidence="5" id="KW-0547">Nucleotide-binding</keyword>
<dbReference type="PANTHER" id="PTHR24421">
    <property type="entry name" value="NITRATE/NITRITE SENSOR PROTEIN NARX-RELATED"/>
    <property type="match status" value="1"/>
</dbReference>
<dbReference type="SUPFAM" id="SSF55874">
    <property type="entry name" value="ATPase domain of HSP90 chaperone/DNA topoisomerase II/histidine kinase"/>
    <property type="match status" value="1"/>
</dbReference>
<gene>
    <name evidence="11" type="ORF">MTO99_18215</name>
</gene>
<keyword evidence="6 11" id="KW-0418">Kinase</keyword>
<sequence>MSTARFSAVRRHWDVALAVALVALAFVPGVEHQGVDLAELPDRPMDALGWTLLVAQGAAVAFVRRRPVASLAVVGTAFGAYQLLGYPTTFAALGLLVAVVAAGALARRPWVAAASAAVGYVLLAVALTWAASPTTPRDHIVFGMLLAALWAAGAWLRARSQAQELRRHESERRAVDLERSRIARELHDVITHHVTAMVIQADAAQVRADDREHTTAVLSAIGEAGRAALTDLRGLLGALDEAEDAPTTAPAVADLGDVIARARAAGQPVEYLREGPLRPLATAPALAVTRVVQEALTNAMKHARGAATVVRVRYEEDGVDVTVTTRSATEPGPGRGGGRGLIGLRERVALVGGRLEAAPVDGGFVVHARVPA</sequence>
<evidence type="ECO:0000256" key="3">
    <source>
        <dbReference type="ARBA" id="ARBA00022553"/>
    </source>
</evidence>
<comment type="catalytic activity">
    <reaction evidence="1">
        <text>ATP + protein L-histidine = ADP + protein N-phospho-L-histidine.</text>
        <dbReference type="EC" id="2.7.13.3"/>
    </reaction>
</comment>
<evidence type="ECO:0000256" key="1">
    <source>
        <dbReference type="ARBA" id="ARBA00000085"/>
    </source>
</evidence>
<dbReference type="Proteomes" id="UP000832097">
    <property type="component" value="Chromosome"/>
</dbReference>
<evidence type="ECO:0000256" key="7">
    <source>
        <dbReference type="ARBA" id="ARBA00022840"/>
    </source>
</evidence>
<dbReference type="Pfam" id="PF07730">
    <property type="entry name" value="HisKA_3"/>
    <property type="match status" value="1"/>
</dbReference>
<dbReference type="GO" id="GO:0016301">
    <property type="term" value="F:kinase activity"/>
    <property type="evidence" value="ECO:0007669"/>
    <property type="project" value="UniProtKB-KW"/>
</dbReference>
<dbReference type="CDD" id="cd16917">
    <property type="entry name" value="HATPase_UhpB-NarQ-NarX-like"/>
    <property type="match status" value="1"/>
</dbReference>
<accession>A0ABY4C5P9</accession>
<keyword evidence="9" id="KW-0472">Membrane</keyword>
<keyword evidence="7" id="KW-0067">ATP-binding</keyword>
<protein>
    <recommendedName>
        <fullName evidence="2">histidine kinase</fullName>
        <ecNumber evidence="2">2.7.13.3</ecNumber>
    </recommendedName>
</protein>
<evidence type="ECO:0000256" key="8">
    <source>
        <dbReference type="ARBA" id="ARBA00023012"/>
    </source>
</evidence>
<dbReference type="Gene3D" id="3.30.565.10">
    <property type="entry name" value="Histidine kinase-like ATPase, C-terminal domain"/>
    <property type="match status" value="1"/>
</dbReference>
<name>A0ABY4C5P9_9MICO</name>
<feature type="domain" description="Signal transduction histidine kinase subgroup 3 dimerisation and phosphoacceptor" evidence="10">
    <location>
        <begin position="178"/>
        <end position="242"/>
    </location>
</feature>
<evidence type="ECO:0000256" key="2">
    <source>
        <dbReference type="ARBA" id="ARBA00012438"/>
    </source>
</evidence>
<evidence type="ECO:0000256" key="6">
    <source>
        <dbReference type="ARBA" id="ARBA00022777"/>
    </source>
</evidence>
<evidence type="ECO:0000256" key="5">
    <source>
        <dbReference type="ARBA" id="ARBA00022741"/>
    </source>
</evidence>
<keyword evidence="9" id="KW-0812">Transmembrane</keyword>
<organism evidence="11 12">
    <name type="scientific">Agromyces larvae</name>
    <dbReference type="NCBI Taxonomy" id="2929802"/>
    <lineage>
        <taxon>Bacteria</taxon>
        <taxon>Bacillati</taxon>
        <taxon>Actinomycetota</taxon>
        <taxon>Actinomycetes</taxon>
        <taxon>Micrococcales</taxon>
        <taxon>Microbacteriaceae</taxon>
        <taxon>Agromyces</taxon>
    </lineage>
</organism>
<keyword evidence="3" id="KW-0597">Phosphoprotein</keyword>
<proteinExistence type="predicted"/>
<dbReference type="Gene3D" id="1.20.5.1930">
    <property type="match status" value="1"/>
</dbReference>
<keyword evidence="8" id="KW-0902">Two-component regulatory system</keyword>
<dbReference type="RefSeq" id="WP_243555594.1">
    <property type="nucleotide sequence ID" value="NZ_CP094528.1"/>
</dbReference>
<evidence type="ECO:0000313" key="11">
    <source>
        <dbReference type="EMBL" id="UOE44065.1"/>
    </source>
</evidence>
<dbReference type="PANTHER" id="PTHR24421:SF10">
    <property type="entry name" value="NITRATE_NITRITE SENSOR PROTEIN NARQ"/>
    <property type="match status" value="1"/>
</dbReference>
<evidence type="ECO:0000313" key="12">
    <source>
        <dbReference type="Proteomes" id="UP000832097"/>
    </source>
</evidence>
<evidence type="ECO:0000256" key="9">
    <source>
        <dbReference type="SAM" id="Phobius"/>
    </source>
</evidence>
<keyword evidence="4" id="KW-0808">Transferase</keyword>
<evidence type="ECO:0000256" key="4">
    <source>
        <dbReference type="ARBA" id="ARBA00022679"/>
    </source>
</evidence>
<keyword evidence="9" id="KW-1133">Transmembrane helix</keyword>
<feature type="transmembrane region" description="Helical" evidence="9">
    <location>
        <begin position="90"/>
        <end position="106"/>
    </location>
</feature>
<reference evidence="11 12" key="1">
    <citation type="submission" date="2022-03" db="EMBL/GenBank/DDBJ databases">
        <title>Mucilaginibacter sp. isolated from the gut of Protaetia brevitarsis seulensis larvae.</title>
        <authorList>
            <person name="Won M."/>
            <person name="Kim S.-J."/>
            <person name="Kwon S.-W."/>
        </authorList>
    </citation>
    <scope>NUCLEOTIDE SEQUENCE [LARGE SCALE GENOMIC DNA]</scope>
    <source>
        <strain evidence="11 12">CFWR-12</strain>
    </source>
</reference>
<dbReference type="EC" id="2.7.13.3" evidence="2"/>
<evidence type="ECO:0000259" key="10">
    <source>
        <dbReference type="Pfam" id="PF07730"/>
    </source>
</evidence>
<keyword evidence="12" id="KW-1185">Reference proteome</keyword>
<feature type="transmembrane region" description="Helical" evidence="9">
    <location>
        <begin position="139"/>
        <end position="158"/>
    </location>
</feature>
<dbReference type="InterPro" id="IPR050482">
    <property type="entry name" value="Sensor_HK_TwoCompSys"/>
</dbReference>